<evidence type="ECO:0000313" key="1">
    <source>
        <dbReference type="EMBL" id="KZU94547.1"/>
    </source>
</evidence>
<proteinExistence type="predicted"/>
<evidence type="ECO:0000313" key="2">
    <source>
        <dbReference type="Proteomes" id="UP000076882"/>
    </source>
</evidence>
<name>A0A165RKI0_LACPN</name>
<gene>
    <name evidence="1" type="ORF">Lp19_2521</name>
</gene>
<dbReference type="Proteomes" id="UP000076882">
    <property type="component" value="Unassembled WGS sequence"/>
</dbReference>
<reference evidence="1 2" key="1">
    <citation type="submission" date="2016-03" db="EMBL/GenBank/DDBJ databases">
        <title>Comparative genomics of 54 Lactobacillus plantarum strains reveals genomic uncoupling from niche constraints.</title>
        <authorList>
            <person name="Martino M.E."/>
        </authorList>
    </citation>
    <scope>NUCLEOTIDE SEQUENCE [LARGE SCALE GENOMIC DNA]</scope>
    <source>
        <strain evidence="1 2">19.1</strain>
    </source>
</reference>
<dbReference type="EMBL" id="LUXM01000033">
    <property type="protein sequence ID" value="KZU94547.1"/>
    <property type="molecule type" value="Genomic_DNA"/>
</dbReference>
<organism evidence="1 2">
    <name type="scientific">Lactiplantibacillus plantarum</name>
    <name type="common">Lactobacillus plantarum</name>
    <dbReference type="NCBI Taxonomy" id="1590"/>
    <lineage>
        <taxon>Bacteria</taxon>
        <taxon>Bacillati</taxon>
        <taxon>Bacillota</taxon>
        <taxon>Bacilli</taxon>
        <taxon>Lactobacillales</taxon>
        <taxon>Lactobacillaceae</taxon>
        <taxon>Lactiplantibacillus</taxon>
    </lineage>
</organism>
<protein>
    <submittedName>
        <fullName evidence="1">Uncharacterized protein</fullName>
    </submittedName>
</protein>
<accession>A0A165RKI0</accession>
<sequence>MRLVYNSILPVFAVKLGHKDQKSPAILRIKKRAATRAALLKAKLTEEQR</sequence>
<dbReference type="AlphaFoldDB" id="A0A165RKI0"/>
<comment type="caution">
    <text evidence="1">The sequence shown here is derived from an EMBL/GenBank/DDBJ whole genome shotgun (WGS) entry which is preliminary data.</text>
</comment>